<dbReference type="STRING" id="1802207.A3D44_02040"/>
<dbReference type="AlphaFoldDB" id="A0A1G2I1X1"/>
<name>A0A1G2I1X1_9BACT</name>
<accession>A0A1G2I1X1</accession>
<comment type="caution">
    <text evidence="2">The sequence shown here is derived from an EMBL/GenBank/DDBJ whole genome shotgun (WGS) entry which is preliminary data.</text>
</comment>
<gene>
    <name evidence="2" type="ORF">A3D44_02040</name>
</gene>
<dbReference type="Pfam" id="PF13453">
    <property type="entry name" value="Zn_ribbon_TFIIB"/>
    <property type="match status" value="2"/>
</dbReference>
<evidence type="ECO:0000313" key="3">
    <source>
        <dbReference type="Proteomes" id="UP000178820"/>
    </source>
</evidence>
<feature type="domain" description="Transcription factor zinc-finger" evidence="1">
    <location>
        <begin position="87"/>
        <end position="127"/>
    </location>
</feature>
<feature type="domain" description="Transcription factor zinc-finger" evidence="1">
    <location>
        <begin position="20"/>
        <end position="55"/>
    </location>
</feature>
<organism evidence="2 3">
    <name type="scientific">Candidatus Staskawiczbacteria bacterium RIFCSPHIGHO2_02_FULL_42_22</name>
    <dbReference type="NCBI Taxonomy" id="1802207"/>
    <lineage>
        <taxon>Bacteria</taxon>
        <taxon>Candidatus Staskawicziibacteriota</taxon>
    </lineage>
</organism>
<proteinExistence type="predicted"/>
<sequence length="194" mass="23605">MIFKIVFKFIILNFKFTMFCPNHHKNPLEKVLFHHVEVDYCPECLGVWFDKDELRLAKDDNDANLQWLDFDIWRDKGKFAVMRIDKRCPVCRIPFMEVNYDDSKVKIDFCKRCQGIWLDRGEFKQIMMYLIRKSDYELLHQYAKNLVVQLWEVFSGPEKFREELEDFLILLKLFNYKFVVQHPHINSLIEELPK</sequence>
<protein>
    <recommendedName>
        <fullName evidence="1">Transcription factor zinc-finger domain-containing protein</fullName>
    </recommendedName>
</protein>
<reference evidence="2 3" key="1">
    <citation type="journal article" date="2016" name="Nat. Commun.">
        <title>Thousands of microbial genomes shed light on interconnected biogeochemical processes in an aquifer system.</title>
        <authorList>
            <person name="Anantharaman K."/>
            <person name="Brown C.T."/>
            <person name="Hug L.A."/>
            <person name="Sharon I."/>
            <person name="Castelle C.J."/>
            <person name="Probst A.J."/>
            <person name="Thomas B.C."/>
            <person name="Singh A."/>
            <person name="Wilkins M.J."/>
            <person name="Karaoz U."/>
            <person name="Brodie E.L."/>
            <person name="Williams K.H."/>
            <person name="Hubbard S.S."/>
            <person name="Banfield J.F."/>
        </authorList>
    </citation>
    <scope>NUCLEOTIDE SEQUENCE [LARGE SCALE GENOMIC DNA]</scope>
</reference>
<evidence type="ECO:0000259" key="1">
    <source>
        <dbReference type="Pfam" id="PF13453"/>
    </source>
</evidence>
<dbReference type="InterPro" id="IPR027392">
    <property type="entry name" value="TF_Znf"/>
</dbReference>
<dbReference type="Proteomes" id="UP000178820">
    <property type="component" value="Unassembled WGS sequence"/>
</dbReference>
<dbReference type="EMBL" id="MHOT01000018">
    <property type="protein sequence ID" value="OGZ68755.1"/>
    <property type="molecule type" value="Genomic_DNA"/>
</dbReference>
<evidence type="ECO:0000313" key="2">
    <source>
        <dbReference type="EMBL" id="OGZ68755.1"/>
    </source>
</evidence>